<feature type="domain" description="EDS1 EP" evidence="2">
    <location>
        <begin position="111"/>
        <end position="314"/>
    </location>
</feature>
<dbReference type="AlphaFoldDB" id="A0AA38CPR1"/>
<organism evidence="3 4">
    <name type="scientific">Taxus chinensis</name>
    <name type="common">Chinese yew</name>
    <name type="synonym">Taxus wallichiana var. chinensis</name>
    <dbReference type="NCBI Taxonomy" id="29808"/>
    <lineage>
        <taxon>Eukaryota</taxon>
        <taxon>Viridiplantae</taxon>
        <taxon>Streptophyta</taxon>
        <taxon>Embryophyta</taxon>
        <taxon>Tracheophyta</taxon>
        <taxon>Spermatophyta</taxon>
        <taxon>Pinopsida</taxon>
        <taxon>Pinidae</taxon>
        <taxon>Conifers II</taxon>
        <taxon>Cupressales</taxon>
        <taxon>Taxaceae</taxon>
        <taxon>Taxus</taxon>
    </lineage>
</organism>
<keyword evidence="4" id="KW-1185">Reference proteome</keyword>
<dbReference type="GO" id="GO:0006952">
    <property type="term" value="P:defense response"/>
    <property type="evidence" value="ECO:0007669"/>
    <property type="project" value="InterPro"/>
</dbReference>
<evidence type="ECO:0000259" key="2">
    <source>
        <dbReference type="Pfam" id="PF18117"/>
    </source>
</evidence>
<sequence length="336" mass="39370">MLDFGKKLAVKIGLENFVMWSPTACISEHPEYGSLLEDITENLHNAKEVADFVSESSFEIGAALELDAMGVGAKNDQAFPVLIEAGCLRNKHDMNIEKLNDELSKNQSNMAQLEWYKLVCKDRGYYDSFKEKHNKRDIDANLFRERLERFWDKMVDKVEKHQLPGDLQTQNKWINAGNAYRKLVEPLDIAHNYSKHKGNENHVSEWVRPHRHMVLEKWLKEKNQTRTGRAKQRRTKFASLTEDSCFWAHVEEACKNLQQVQAQHQVVQAQQLQERLKQFEDYVGNLIKDKSISAEIFLEGSSFMKWWHQYRTLQLESPGWKARSPLFNFIANEEWK</sequence>
<feature type="coiled-coil region" evidence="1">
    <location>
        <begin position="89"/>
        <end position="116"/>
    </location>
</feature>
<gene>
    <name evidence="3" type="ORF">KI387_008609</name>
</gene>
<comment type="caution">
    <text evidence="3">The sequence shown here is derived from an EMBL/GenBank/DDBJ whole genome shotgun (WGS) entry which is preliminary data.</text>
</comment>
<dbReference type="PANTHER" id="PTHR46898:SF3">
    <property type="entry name" value="FUNGAL LIPASE-LIKE DOMAIN-CONTAINING PROTEIN"/>
    <property type="match status" value="1"/>
</dbReference>
<dbReference type="Proteomes" id="UP000824469">
    <property type="component" value="Unassembled WGS sequence"/>
</dbReference>
<protein>
    <recommendedName>
        <fullName evidence="2">EDS1 EP domain-containing protein</fullName>
    </recommendedName>
</protein>
<reference evidence="3 4" key="1">
    <citation type="journal article" date="2021" name="Nat. Plants">
        <title>The Taxus genome provides insights into paclitaxel biosynthesis.</title>
        <authorList>
            <person name="Xiong X."/>
            <person name="Gou J."/>
            <person name="Liao Q."/>
            <person name="Li Y."/>
            <person name="Zhou Q."/>
            <person name="Bi G."/>
            <person name="Li C."/>
            <person name="Du R."/>
            <person name="Wang X."/>
            <person name="Sun T."/>
            <person name="Guo L."/>
            <person name="Liang H."/>
            <person name="Lu P."/>
            <person name="Wu Y."/>
            <person name="Zhang Z."/>
            <person name="Ro D.K."/>
            <person name="Shang Y."/>
            <person name="Huang S."/>
            <person name="Yan J."/>
        </authorList>
    </citation>
    <scope>NUCLEOTIDE SEQUENCE [LARGE SCALE GENOMIC DNA]</scope>
    <source>
        <strain evidence="3">Ta-2019</strain>
    </source>
</reference>
<name>A0AA38CPR1_TAXCH</name>
<evidence type="ECO:0000313" key="4">
    <source>
        <dbReference type="Proteomes" id="UP000824469"/>
    </source>
</evidence>
<feature type="coiled-coil region" evidence="1">
    <location>
        <begin position="250"/>
        <end position="289"/>
    </location>
</feature>
<dbReference type="OMA" id="TACISEH"/>
<dbReference type="InterPro" id="IPR041266">
    <property type="entry name" value="EDS1_EP"/>
</dbReference>
<accession>A0AA38CPR1</accession>
<keyword evidence="1" id="KW-0175">Coiled coil</keyword>
<evidence type="ECO:0000313" key="3">
    <source>
        <dbReference type="EMBL" id="KAH9304205.1"/>
    </source>
</evidence>
<proteinExistence type="predicted"/>
<dbReference type="GO" id="GO:0052689">
    <property type="term" value="F:carboxylic ester hydrolase activity"/>
    <property type="evidence" value="ECO:0007669"/>
    <property type="project" value="InterPro"/>
</dbReference>
<dbReference type="InterPro" id="IPR044603">
    <property type="entry name" value="SAG101-like"/>
</dbReference>
<dbReference type="PANTHER" id="PTHR46898">
    <property type="entry name" value="SENESCENCE-ASSOCIATED CARBOXYLESTERASE 101"/>
    <property type="match status" value="1"/>
</dbReference>
<dbReference type="EMBL" id="JAHRHJ020000008">
    <property type="protein sequence ID" value="KAH9304205.1"/>
    <property type="molecule type" value="Genomic_DNA"/>
</dbReference>
<evidence type="ECO:0000256" key="1">
    <source>
        <dbReference type="SAM" id="Coils"/>
    </source>
</evidence>
<dbReference type="Pfam" id="PF18117">
    <property type="entry name" value="EDS1_EP"/>
    <property type="match status" value="1"/>
</dbReference>